<keyword evidence="2" id="KW-1185">Reference proteome</keyword>
<organism evidence="1 2">
    <name type="scientific">Portunus trituberculatus</name>
    <name type="common">Swimming crab</name>
    <name type="synonym">Neptunus trituberculatus</name>
    <dbReference type="NCBI Taxonomy" id="210409"/>
    <lineage>
        <taxon>Eukaryota</taxon>
        <taxon>Metazoa</taxon>
        <taxon>Ecdysozoa</taxon>
        <taxon>Arthropoda</taxon>
        <taxon>Crustacea</taxon>
        <taxon>Multicrustacea</taxon>
        <taxon>Malacostraca</taxon>
        <taxon>Eumalacostraca</taxon>
        <taxon>Eucarida</taxon>
        <taxon>Decapoda</taxon>
        <taxon>Pleocyemata</taxon>
        <taxon>Brachyura</taxon>
        <taxon>Eubrachyura</taxon>
        <taxon>Portunoidea</taxon>
        <taxon>Portunidae</taxon>
        <taxon>Portuninae</taxon>
        <taxon>Portunus</taxon>
    </lineage>
</organism>
<dbReference type="EMBL" id="VSRR010006492">
    <property type="protein sequence ID" value="MPC44918.1"/>
    <property type="molecule type" value="Genomic_DNA"/>
</dbReference>
<evidence type="ECO:0000313" key="2">
    <source>
        <dbReference type="Proteomes" id="UP000324222"/>
    </source>
</evidence>
<sequence length="60" mass="6650">MRSLESGDGVFVYITRAAAVLVPGRVAGGFPEFAMGFELLQGSFVGETEPRWMERERKRG</sequence>
<evidence type="ECO:0000313" key="1">
    <source>
        <dbReference type="EMBL" id="MPC44918.1"/>
    </source>
</evidence>
<dbReference type="AlphaFoldDB" id="A0A5B7FIY8"/>
<accession>A0A5B7FIY8</accession>
<protein>
    <submittedName>
        <fullName evidence="1">Uncharacterized protein</fullName>
    </submittedName>
</protein>
<name>A0A5B7FIY8_PORTR</name>
<proteinExistence type="predicted"/>
<gene>
    <name evidence="1" type="ORF">E2C01_038600</name>
</gene>
<reference evidence="1 2" key="1">
    <citation type="submission" date="2019-05" db="EMBL/GenBank/DDBJ databases">
        <title>Another draft genome of Portunus trituberculatus and its Hox gene families provides insights of decapod evolution.</title>
        <authorList>
            <person name="Jeong J.-H."/>
            <person name="Song I."/>
            <person name="Kim S."/>
            <person name="Choi T."/>
            <person name="Kim D."/>
            <person name="Ryu S."/>
            <person name="Kim W."/>
        </authorList>
    </citation>
    <scope>NUCLEOTIDE SEQUENCE [LARGE SCALE GENOMIC DNA]</scope>
    <source>
        <tissue evidence="1">Muscle</tissue>
    </source>
</reference>
<comment type="caution">
    <text evidence="1">The sequence shown here is derived from an EMBL/GenBank/DDBJ whole genome shotgun (WGS) entry which is preliminary data.</text>
</comment>
<dbReference type="Proteomes" id="UP000324222">
    <property type="component" value="Unassembled WGS sequence"/>
</dbReference>